<sequence>MSVVGSSVDLLSSAISDLISVDKTPPSGSFYQMISAPIFGRPVRNTSMTFSKSTAKRSAQNNFSPLRGALSLPRGHIASERRSNSDFVLHLHCHSRVPPSRAASREFRLLRNCNPTLNRSKPPAKFLYPAPVPARNQAHTIPLDAGLGGDSSDGTPFLDSVLKDLLEIIKCYLSNWYQSKSWDYCGADF</sequence>
<dbReference type="Proteomes" id="UP001552299">
    <property type="component" value="Unassembled WGS sequence"/>
</dbReference>
<organism evidence="1 2">
    <name type="scientific">Dendrobium thyrsiflorum</name>
    <name type="common">Pinecone-like raceme dendrobium</name>
    <name type="synonym">Orchid</name>
    <dbReference type="NCBI Taxonomy" id="117978"/>
    <lineage>
        <taxon>Eukaryota</taxon>
        <taxon>Viridiplantae</taxon>
        <taxon>Streptophyta</taxon>
        <taxon>Embryophyta</taxon>
        <taxon>Tracheophyta</taxon>
        <taxon>Spermatophyta</taxon>
        <taxon>Magnoliopsida</taxon>
        <taxon>Liliopsida</taxon>
        <taxon>Asparagales</taxon>
        <taxon>Orchidaceae</taxon>
        <taxon>Epidendroideae</taxon>
        <taxon>Malaxideae</taxon>
        <taxon>Dendrobiinae</taxon>
        <taxon>Dendrobium</taxon>
    </lineage>
</organism>
<name>A0ABD0UJ66_DENTH</name>
<reference evidence="1 2" key="1">
    <citation type="journal article" date="2024" name="Plant Biotechnol. J.">
        <title>Dendrobium thyrsiflorum genome and its molecular insights into genes involved in important horticultural traits.</title>
        <authorList>
            <person name="Chen B."/>
            <person name="Wang J.Y."/>
            <person name="Zheng P.J."/>
            <person name="Li K.L."/>
            <person name="Liang Y.M."/>
            <person name="Chen X.F."/>
            <person name="Zhang C."/>
            <person name="Zhao X."/>
            <person name="He X."/>
            <person name="Zhang G.Q."/>
            <person name="Liu Z.J."/>
            <person name="Xu Q."/>
        </authorList>
    </citation>
    <scope>NUCLEOTIDE SEQUENCE [LARGE SCALE GENOMIC DNA]</scope>
    <source>
        <strain evidence="1">GZMU011</strain>
    </source>
</reference>
<dbReference type="AlphaFoldDB" id="A0ABD0UJ66"/>
<gene>
    <name evidence="1" type="ORF">M5K25_016204</name>
</gene>
<dbReference type="EMBL" id="JANQDX010000013">
    <property type="protein sequence ID" value="KAL0912798.1"/>
    <property type="molecule type" value="Genomic_DNA"/>
</dbReference>
<protein>
    <submittedName>
        <fullName evidence="1">Uncharacterized protein</fullName>
    </submittedName>
</protein>
<keyword evidence="2" id="KW-1185">Reference proteome</keyword>
<proteinExistence type="predicted"/>
<evidence type="ECO:0000313" key="1">
    <source>
        <dbReference type="EMBL" id="KAL0912798.1"/>
    </source>
</evidence>
<accession>A0ABD0UJ66</accession>
<comment type="caution">
    <text evidence="1">The sequence shown here is derived from an EMBL/GenBank/DDBJ whole genome shotgun (WGS) entry which is preliminary data.</text>
</comment>
<evidence type="ECO:0000313" key="2">
    <source>
        <dbReference type="Proteomes" id="UP001552299"/>
    </source>
</evidence>